<proteinExistence type="predicted"/>
<evidence type="ECO:0000313" key="4">
    <source>
        <dbReference type="Proteomes" id="UP000265742"/>
    </source>
</evidence>
<evidence type="ECO:0000256" key="1">
    <source>
        <dbReference type="SAM" id="Phobius"/>
    </source>
</evidence>
<dbReference type="AlphaFoldDB" id="A0A3A1U0C6"/>
<keyword evidence="1" id="KW-1133">Transmembrane helix</keyword>
<keyword evidence="4" id="KW-1185">Reference proteome</keyword>
<dbReference type="Pfam" id="PF13828">
    <property type="entry name" value="DUF4190"/>
    <property type="match status" value="1"/>
</dbReference>
<keyword evidence="1" id="KW-0472">Membrane</keyword>
<dbReference type="EMBL" id="QXTG01000001">
    <property type="protein sequence ID" value="RIX29961.1"/>
    <property type="molecule type" value="Genomic_DNA"/>
</dbReference>
<feature type="domain" description="DUF4190" evidence="2">
    <location>
        <begin position="28"/>
        <end position="80"/>
    </location>
</feature>
<accession>A0A3A1U0C6</accession>
<name>A0A3A1U0C6_9MICO</name>
<dbReference type="InterPro" id="IPR025241">
    <property type="entry name" value="DUF4190"/>
</dbReference>
<evidence type="ECO:0000313" key="3">
    <source>
        <dbReference type="EMBL" id="RIX29961.1"/>
    </source>
</evidence>
<organism evidence="3 4">
    <name type="scientific">Amnibacterium setariae</name>
    <dbReference type="NCBI Taxonomy" id="2306585"/>
    <lineage>
        <taxon>Bacteria</taxon>
        <taxon>Bacillati</taxon>
        <taxon>Actinomycetota</taxon>
        <taxon>Actinomycetes</taxon>
        <taxon>Micrococcales</taxon>
        <taxon>Microbacteriaceae</taxon>
        <taxon>Amnibacterium</taxon>
    </lineage>
</organism>
<feature type="transmembrane region" description="Helical" evidence="1">
    <location>
        <begin position="26"/>
        <end position="49"/>
    </location>
</feature>
<keyword evidence="1" id="KW-0812">Transmembrane</keyword>
<protein>
    <submittedName>
        <fullName evidence="3">DUF4190 domain-containing protein</fullName>
    </submittedName>
</protein>
<feature type="transmembrane region" description="Helical" evidence="1">
    <location>
        <begin position="61"/>
        <end position="91"/>
    </location>
</feature>
<evidence type="ECO:0000259" key="2">
    <source>
        <dbReference type="Pfam" id="PF13828"/>
    </source>
</evidence>
<dbReference type="Proteomes" id="UP000265742">
    <property type="component" value="Unassembled WGS sequence"/>
</dbReference>
<gene>
    <name evidence="3" type="ORF">D1781_00310</name>
</gene>
<sequence>MVTDTTRVSPASYSVPLSAQPRFNGVAIAAFIVVFFASVVGLVLGYVALSQIKQTQESGRGLALAAVILGSIGTVGAILLVGLFLVGTFVLKLY</sequence>
<reference evidence="4" key="1">
    <citation type="submission" date="2018-09" db="EMBL/GenBank/DDBJ databases">
        <authorList>
            <person name="Kim I."/>
        </authorList>
    </citation>
    <scope>NUCLEOTIDE SEQUENCE [LARGE SCALE GENOMIC DNA]</scope>
    <source>
        <strain evidence="4">DD4a</strain>
    </source>
</reference>
<comment type="caution">
    <text evidence="3">The sequence shown here is derived from an EMBL/GenBank/DDBJ whole genome shotgun (WGS) entry which is preliminary data.</text>
</comment>